<accession>A0A8J6AC69</accession>
<dbReference type="EMBL" id="JAGFMF010011642">
    <property type="protein sequence ID" value="KAG8518008.1"/>
    <property type="molecule type" value="Genomic_DNA"/>
</dbReference>
<feature type="non-terminal residue" evidence="2">
    <location>
        <position position="1"/>
    </location>
</feature>
<keyword evidence="2" id="KW-0648">Protein biosynthesis</keyword>
<organism evidence="2 3">
    <name type="scientific">Galemys pyrenaicus</name>
    <name type="common">Iberian desman</name>
    <name type="synonym">Pyrenean desman</name>
    <dbReference type="NCBI Taxonomy" id="202257"/>
    <lineage>
        <taxon>Eukaryota</taxon>
        <taxon>Metazoa</taxon>
        <taxon>Chordata</taxon>
        <taxon>Craniata</taxon>
        <taxon>Vertebrata</taxon>
        <taxon>Euteleostomi</taxon>
        <taxon>Mammalia</taxon>
        <taxon>Eutheria</taxon>
        <taxon>Laurasiatheria</taxon>
        <taxon>Eulipotyphla</taxon>
        <taxon>Talpidae</taxon>
        <taxon>Galemys</taxon>
    </lineage>
</organism>
<gene>
    <name evidence="2" type="ORF">J0S82_011052</name>
</gene>
<dbReference type="AlphaFoldDB" id="A0A8J6AC69"/>
<keyword evidence="3" id="KW-1185">Reference proteome</keyword>
<keyword evidence="1" id="KW-0732">Signal</keyword>
<dbReference type="Proteomes" id="UP000700334">
    <property type="component" value="Unassembled WGS sequence"/>
</dbReference>
<keyword evidence="2" id="KW-0251">Elongation factor</keyword>
<evidence type="ECO:0000313" key="3">
    <source>
        <dbReference type="Proteomes" id="UP000700334"/>
    </source>
</evidence>
<protein>
    <submittedName>
        <fullName evidence="2">Elongation factor 1-alpha 1</fullName>
    </submittedName>
</protein>
<reference evidence="2" key="1">
    <citation type="journal article" date="2021" name="Evol. Appl.">
        <title>The genome of the Pyrenean desman and the effects of bottlenecks and inbreeding on the genomic landscape of an endangered species.</title>
        <authorList>
            <person name="Escoda L."/>
            <person name="Castresana J."/>
        </authorList>
    </citation>
    <scope>NUCLEOTIDE SEQUENCE</scope>
    <source>
        <strain evidence="2">IBE-C5619</strain>
    </source>
</reference>
<name>A0A8J6AC69_GALPY</name>
<evidence type="ECO:0000313" key="2">
    <source>
        <dbReference type="EMBL" id="KAG8518008.1"/>
    </source>
</evidence>
<evidence type="ECO:0000256" key="1">
    <source>
        <dbReference type="SAM" id="SignalP"/>
    </source>
</evidence>
<feature type="chain" id="PRO_5035197862" evidence="1">
    <location>
        <begin position="27"/>
        <end position="321"/>
    </location>
</feature>
<sequence>LITCVFVRTSQAGCAVLAAAAAAAAAAELEAALSKNGRAVSVPFWPAHWEKEMGGVVEGVTTCSKTTGYNPTGQHLCQFPVGMGRGAGAQCQRALVPGMAAMRKGAVPRRPAAGGSGQCPAAASKVAPAPAELSQRAPSGESLWVEVKHVLTRGVELQPVLGLKQNRGARPMKVVTLNHPAKGKLRPCAGLSPTACNSGLSFWEMLEDSHKLLKSGDAATVDMVSGKHTVWRASVTPFLWAVLLPTVAVGIIKAVDRKAAGAGKVTRDSQKTDVSGAGRVLLATRGLGRPWTLAKVHSKVTSSGLFQGSKFRFESQNGHMS</sequence>
<comment type="caution">
    <text evidence="2">The sequence shown here is derived from an EMBL/GenBank/DDBJ whole genome shotgun (WGS) entry which is preliminary data.</text>
</comment>
<proteinExistence type="predicted"/>
<feature type="signal peptide" evidence="1">
    <location>
        <begin position="1"/>
        <end position="26"/>
    </location>
</feature>
<dbReference type="GO" id="GO:0003746">
    <property type="term" value="F:translation elongation factor activity"/>
    <property type="evidence" value="ECO:0007669"/>
    <property type="project" value="UniProtKB-KW"/>
</dbReference>